<feature type="transmembrane region" description="Helical" evidence="1">
    <location>
        <begin position="47"/>
        <end position="69"/>
    </location>
</feature>
<dbReference type="Pfam" id="PF13548">
    <property type="entry name" value="DUF4126"/>
    <property type="match status" value="1"/>
</dbReference>
<evidence type="ECO:0000313" key="3">
    <source>
        <dbReference type="EMBL" id="STZ44118.1"/>
    </source>
</evidence>
<organism evidence="3 4">
    <name type="scientific">Mycolicibacterium gilvum</name>
    <dbReference type="NCBI Taxonomy" id="1804"/>
    <lineage>
        <taxon>Bacteria</taxon>
        <taxon>Bacillati</taxon>
        <taxon>Actinomycetota</taxon>
        <taxon>Actinomycetes</taxon>
        <taxon>Mycobacteriales</taxon>
        <taxon>Mycobacteriaceae</taxon>
        <taxon>Mycolicibacterium</taxon>
    </lineage>
</organism>
<dbReference type="RefSeq" id="WP_011893935.1">
    <property type="nucleotide sequence ID" value="NZ_JACKST010000016.1"/>
</dbReference>
<evidence type="ECO:0000256" key="1">
    <source>
        <dbReference type="SAM" id="Phobius"/>
    </source>
</evidence>
<feature type="transmembrane region" description="Helical" evidence="1">
    <location>
        <begin position="107"/>
        <end position="127"/>
    </location>
</feature>
<keyword evidence="1" id="KW-0472">Membrane</keyword>
<feature type="transmembrane region" description="Helical" evidence="1">
    <location>
        <begin position="81"/>
        <end position="101"/>
    </location>
</feature>
<evidence type="ECO:0000259" key="2">
    <source>
        <dbReference type="Pfam" id="PF13548"/>
    </source>
</evidence>
<dbReference type="InterPro" id="IPR025196">
    <property type="entry name" value="DUF4126"/>
</dbReference>
<sequence length="161" mass="16565">MTQVLVLVLALAIGVVAGLRAMTAPAVVAWGAMLGWIDVADKWSEWMAHPITATVLTIFLVGELITDQLPKTPSRKVPPQFIARLISGGFAGAVIGSAFFHTFSATGAGMIGAVLGTMAGAALRAGLADRNHGKDRPGAFIEDVIAVGGGFLVAFLVSLVP</sequence>
<accession>A0A378SPV4</accession>
<proteinExistence type="predicted"/>
<dbReference type="AlphaFoldDB" id="A0A378SPV4"/>
<dbReference type="OMA" id="WTPWIFT"/>
<dbReference type="Proteomes" id="UP000254291">
    <property type="component" value="Unassembled WGS sequence"/>
</dbReference>
<protein>
    <submittedName>
        <fullName evidence="3">17 kDa surface antigen</fullName>
    </submittedName>
</protein>
<dbReference type="EMBL" id="UGQM01000001">
    <property type="protein sequence ID" value="STZ44118.1"/>
    <property type="molecule type" value="Genomic_DNA"/>
</dbReference>
<evidence type="ECO:0000313" key="4">
    <source>
        <dbReference type="Proteomes" id="UP000254291"/>
    </source>
</evidence>
<keyword evidence="1" id="KW-1133">Transmembrane helix</keyword>
<reference evidence="3 4" key="1">
    <citation type="submission" date="2018-06" db="EMBL/GenBank/DDBJ databases">
        <authorList>
            <consortium name="Pathogen Informatics"/>
            <person name="Doyle S."/>
        </authorList>
    </citation>
    <scope>NUCLEOTIDE SEQUENCE [LARGE SCALE GENOMIC DNA]</scope>
    <source>
        <strain evidence="3 4">NCTC10742</strain>
    </source>
</reference>
<name>A0A378SPV4_9MYCO</name>
<feature type="domain" description="DUF4126" evidence="2">
    <location>
        <begin position="7"/>
        <end position="155"/>
    </location>
</feature>
<gene>
    <name evidence="3" type="ORF">NCTC10742_03349</name>
</gene>
<feature type="transmembrane region" description="Helical" evidence="1">
    <location>
        <begin position="139"/>
        <end position="160"/>
    </location>
</feature>
<keyword evidence="1" id="KW-0812">Transmembrane</keyword>